<keyword evidence="3" id="KW-1185">Reference proteome</keyword>
<feature type="compositionally biased region" description="Basic and acidic residues" evidence="1">
    <location>
        <begin position="328"/>
        <end position="343"/>
    </location>
</feature>
<accession>A0A439D3L9</accession>
<feature type="compositionally biased region" description="Polar residues" evidence="1">
    <location>
        <begin position="111"/>
        <end position="123"/>
    </location>
</feature>
<feature type="region of interest" description="Disordered" evidence="1">
    <location>
        <begin position="83"/>
        <end position="124"/>
    </location>
</feature>
<sequence length="419" mass="45692">MFGIFKFNEDTRNHECIRLSDASVSTDGIDTRTYSRTATSTPCTYTLTSGAGPGKKRHRLTSDPDLGVGCFRVAEPRQSGIAADEGRAVGDERRQEEEAKGTGVGKDTVAFPTQGNRNSSIISSAKPGLWPDTEFELSNTLAFSDASEIDLFGANDALDLSKGFWDASPLQTYDYLSRENIARARARAEEKMPSSPDDSGINLDKFPTRRESRVDFPANERRNYADIGSASSSSLSYSIGCGCLPSMAQLLETVAQQTSNSQKQPIDTLFIGLEDSIAGCRKLLSCTECTACSDNSILLATVGARLGDAWDALATRFLQCQESSQSDGSKDSSEQQWEPRPDPHCSSGTFRYGRYSVQCPLMKSELLSNLVQLHFQSLNELLMALKAAVRHKESALEIVVGAITKVEAISWAMRKEVVV</sequence>
<reference evidence="2 3" key="1">
    <citation type="submission" date="2018-12" db="EMBL/GenBank/DDBJ databases">
        <title>Draft genome sequence of Xylaria grammica IHI A82.</title>
        <authorList>
            <person name="Buettner E."/>
            <person name="Kellner H."/>
        </authorList>
    </citation>
    <scope>NUCLEOTIDE SEQUENCE [LARGE SCALE GENOMIC DNA]</scope>
    <source>
        <strain evidence="2 3">IHI A82</strain>
    </source>
</reference>
<proteinExistence type="predicted"/>
<evidence type="ECO:0000256" key="1">
    <source>
        <dbReference type="SAM" id="MobiDB-lite"/>
    </source>
</evidence>
<dbReference type="STRING" id="363999.A0A439D3L9"/>
<feature type="compositionally biased region" description="Basic and acidic residues" evidence="1">
    <location>
        <begin position="84"/>
        <end position="100"/>
    </location>
</feature>
<name>A0A439D3L9_9PEZI</name>
<evidence type="ECO:0000313" key="2">
    <source>
        <dbReference type="EMBL" id="RWA08999.1"/>
    </source>
</evidence>
<organism evidence="2 3">
    <name type="scientific">Xylaria grammica</name>
    <dbReference type="NCBI Taxonomy" id="363999"/>
    <lineage>
        <taxon>Eukaryota</taxon>
        <taxon>Fungi</taxon>
        <taxon>Dikarya</taxon>
        <taxon>Ascomycota</taxon>
        <taxon>Pezizomycotina</taxon>
        <taxon>Sordariomycetes</taxon>
        <taxon>Xylariomycetidae</taxon>
        <taxon>Xylariales</taxon>
        <taxon>Xylariaceae</taxon>
        <taxon>Xylaria</taxon>
    </lineage>
</organism>
<evidence type="ECO:0008006" key="4">
    <source>
        <dbReference type="Google" id="ProtNLM"/>
    </source>
</evidence>
<comment type="caution">
    <text evidence="2">The sequence shown here is derived from an EMBL/GenBank/DDBJ whole genome shotgun (WGS) entry which is preliminary data.</text>
</comment>
<dbReference type="EMBL" id="RYZI01000174">
    <property type="protein sequence ID" value="RWA08999.1"/>
    <property type="molecule type" value="Genomic_DNA"/>
</dbReference>
<dbReference type="Proteomes" id="UP000286045">
    <property type="component" value="Unassembled WGS sequence"/>
</dbReference>
<evidence type="ECO:0000313" key="3">
    <source>
        <dbReference type="Proteomes" id="UP000286045"/>
    </source>
</evidence>
<protein>
    <recommendedName>
        <fullName evidence="4">Aflatoxin regulatory protein domain-containing protein</fullName>
    </recommendedName>
</protein>
<feature type="region of interest" description="Disordered" evidence="1">
    <location>
        <begin position="323"/>
        <end position="345"/>
    </location>
</feature>
<gene>
    <name evidence="2" type="ORF">EKO27_g6117</name>
</gene>
<dbReference type="AlphaFoldDB" id="A0A439D3L9"/>